<organism evidence="4 5">
    <name type="scientific">Dokdonella fugitiva</name>
    <dbReference type="NCBI Taxonomy" id="328517"/>
    <lineage>
        <taxon>Bacteria</taxon>
        <taxon>Pseudomonadati</taxon>
        <taxon>Pseudomonadota</taxon>
        <taxon>Gammaproteobacteria</taxon>
        <taxon>Lysobacterales</taxon>
        <taxon>Rhodanobacteraceae</taxon>
        <taxon>Dokdonella</taxon>
    </lineage>
</organism>
<reference evidence="4 5" key="1">
    <citation type="submission" date="2020-07" db="EMBL/GenBank/DDBJ databases">
        <title>Genomic Encyclopedia of Type Strains, Phase IV (KMG-V): Genome sequencing to study the core and pangenomes of soil and plant-associated prokaryotes.</title>
        <authorList>
            <person name="Whitman W."/>
        </authorList>
    </citation>
    <scope>NUCLEOTIDE SEQUENCE [LARGE SCALE GENOMIC DNA]</scope>
    <source>
        <strain evidence="4 5">RH2WT43</strain>
    </source>
</reference>
<comment type="similarity">
    <text evidence="1">Belongs to the GST superfamily. NadH family.</text>
</comment>
<evidence type="ECO:0000256" key="1">
    <source>
        <dbReference type="PIRNR" id="PIRNR006386"/>
    </source>
</evidence>
<dbReference type="AlphaFoldDB" id="A0A839F703"/>
<proteinExistence type="inferred from homology"/>
<dbReference type="InterPro" id="IPR014440">
    <property type="entry name" value="HCCAis_GSTk"/>
</dbReference>
<evidence type="ECO:0000256" key="2">
    <source>
        <dbReference type="PIRSR" id="PIRSR006386-1"/>
    </source>
</evidence>
<dbReference type="InterPro" id="IPR001853">
    <property type="entry name" value="DSBA-like_thioredoxin_dom"/>
</dbReference>
<sequence length="211" mass="22604">MRATATWYFDFISPFAYLQLPAMRALGERIAIDPVPIVFGAVLARHGQLGPAEIAGKREFTYRFVQWQADRSRIPLRFPPAHPFNSLAALRLCLAAGGGWPAVTAIFEHVWRDGCAGTSAGELADVARALGIADTASAIASDAVKARLRANTDAALAVGVFGVPTLALGDALYWGNDATPMIEARLADPAVFDGEEYRRIAALPVGVERAR</sequence>
<comment type="catalytic activity">
    <reaction evidence="1">
        <text>2-hydroxychromene-2-carboxylate = (3E)-4-(2-hydroxyphenyl)-2-oxobut-3-enoate</text>
        <dbReference type="Rhea" id="RHEA:27401"/>
        <dbReference type="ChEBI" id="CHEBI:59350"/>
        <dbReference type="ChEBI" id="CHEBI:59353"/>
        <dbReference type="EC" id="5.99.1.4"/>
    </reaction>
</comment>
<dbReference type="PANTHER" id="PTHR42943">
    <property type="entry name" value="GLUTATHIONE S-TRANSFERASE KAPPA"/>
    <property type="match status" value="1"/>
</dbReference>
<dbReference type="InterPro" id="IPR036249">
    <property type="entry name" value="Thioredoxin-like_sf"/>
</dbReference>
<dbReference type="GO" id="GO:0006749">
    <property type="term" value="P:glutathione metabolic process"/>
    <property type="evidence" value="ECO:0007669"/>
    <property type="project" value="TreeGrafter"/>
</dbReference>
<dbReference type="Proteomes" id="UP000550401">
    <property type="component" value="Unassembled WGS sequence"/>
</dbReference>
<dbReference type="Pfam" id="PF01323">
    <property type="entry name" value="DSBA"/>
    <property type="match status" value="1"/>
</dbReference>
<dbReference type="EC" id="5.99.1.4" evidence="1"/>
<dbReference type="GO" id="GO:0004364">
    <property type="term" value="F:glutathione transferase activity"/>
    <property type="evidence" value="ECO:0007669"/>
    <property type="project" value="TreeGrafter"/>
</dbReference>
<dbReference type="PANTHER" id="PTHR42943:SF2">
    <property type="entry name" value="GLUTATHIONE S-TRANSFERASE KAPPA 1"/>
    <property type="match status" value="1"/>
</dbReference>
<dbReference type="InterPro" id="IPR051924">
    <property type="entry name" value="GST_Kappa/NadH"/>
</dbReference>
<dbReference type="PIRSF" id="PIRSF006386">
    <property type="entry name" value="HCCAis_GSTk"/>
    <property type="match status" value="1"/>
</dbReference>
<evidence type="ECO:0000313" key="4">
    <source>
        <dbReference type="EMBL" id="MBA8889549.1"/>
    </source>
</evidence>
<comment type="caution">
    <text evidence="4">The sequence shown here is derived from an EMBL/GenBank/DDBJ whole genome shotgun (WGS) entry which is preliminary data.</text>
</comment>
<accession>A0A839F703</accession>
<dbReference type="SUPFAM" id="SSF52833">
    <property type="entry name" value="Thioredoxin-like"/>
    <property type="match status" value="1"/>
</dbReference>
<protein>
    <recommendedName>
        <fullName evidence="1">2-hydroxychromene-2-carboxylate isomerase</fullName>
        <ecNumber evidence="1">5.99.1.4</ecNumber>
    </recommendedName>
</protein>
<dbReference type="EMBL" id="JACGXL010000007">
    <property type="protein sequence ID" value="MBA8889549.1"/>
    <property type="molecule type" value="Genomic_DNA"/>
</dbReference>
<dbReference type="GO" id="GO:0004602">
    <property type="term" value="F:glutathione peroxidase activity"/>
    <property type="evidence" value="ECO:0007669"/>
    <property type="project" value="TreeGrafter"/>
</dbReference>
<feature type="active site" description="Nucleophile" evidence="2">
    <location>
        <position position="13"/>
    </location>
</feature>
<gene>
    <name evidence="4" type="ORF">FHW12_003795</name>
</gene>
<dbReference type="Gene3D" id="3.40.30.10">
    <property type="entry name" value="Glutaredoxin"/>
    <property type="match status" value="1"/>
</dbReference>
<dbReference type="RefSeq" id="WP_182532590.1">
    <property type="nucleotide sequence ID" value="NZ_JACGXL010000007.1"/>
</dbReference>
<dbReference type="GO" id="GO:0018845">
    <property type="term" value="F:2-hydroxychromene-2-carboxylate isomerase activity"/>
    <property type="evidence" value="ECO:0007669"/>
    <property type="project" value="UniProtKB-UniRule"/>
</dbReference>
<keyword evidence="1 4" id="KW-0413">Isomerase</keyword>
<keyword evidence="5" id="KW-1185">Reference proteome</keyword>
<feature type="domain" description="DSBA-like thioredoxin" evidence="3">
    <location>
        <begin position="7"/>
        <end position="186"/>
    </location>
</feature>
<name>A0A839F703_9GAMM</name>
<evidence type="ECO:0000259" key="3">
    <source>
        <dbReference type="Pfam" id="PF01323"/>
    </source>
</evidence>
<evidence type="ECO:0000313" key="5">
    <source>
        <dbReference type="Proteomes" id="UP000550401"/>
    </source>
</evidence>